<sequence>MSLLSNNNTIKSKIDDLWQKFWSGGISNPLTAIEQITYLLFMKKLDENDLEELSRSEFSGDPYTSKFEGIYLLPEDRPKADATAEEIAEIEKTKGVDKHTLRWSQFKRKPSDEMLAYIQRYVFPFLKDLEEDDSLFAKHMVNAVFIIPKPSLLKEAIASIDEIFEEMEKDSSEKGQDFQDIQGDVYEYLLSEIASAGKNGQFRTPRHIIKLLVDLVDPKLGQKVADPACGTGGFLLGAYQYMITQLDKEKDQRKPDEDGFIRNSKSALLTEEVKEILDKSLYGYDIDSTMVRLGLMNLMMHGIDNPQIDYKDTLSKSYHETSEYDVVLANPPFTGNIDKGDIHEELQLKTTKTELLFVERIFNMLKMGGTAGIVVPQGVLFGTGSAFVEARKLMIEQSELKAVVTAPSGVFKPYAGVSTALLIFTKGGETENVWFYDMESDGYALDDKRSKQEGYGDLQDIITQFKNRDAQKENEREGKYFFVPKKEIIETDYDLSYSKYRNEVFEETVYEKTESILEKLIGKDGNGGLENEILTELQSLKELL</sequence>
<dbReference type="GO" id="GO:0009007">
    <property type="term" value="F:site-specific DNA-methyltransferase (adenine-specific) activity"/>
    <property type="evidence" value="ECO:0007669"/>
    <property type="project" value="UniProtKB-EC"/>
</dbReference>
<gene>
    <name evidence="10" type="ORF">SAMN05421855_1135</name>
</gene>
<organism evidence="10 11">
    <name type="scientific">Ulvibacter litoralis</name>
    <dbReference type="NCBI Taxonomy" id="227084"/>
    <lineage>
        <taxon>Bacteria</taxon>
        <taxon>Pseudomonadati</taxon>
        <taxon>Bacteroidota</taxon>
        <taxon>Flavobacteriia</taxon>
        <taxon>Flavobacteriales</taxon>
        <taxon>Flavobacteriaceae</taxon>
        <taxon>Ulvibacter</taxon>
    </lineage>
</organism>
<dbReference type="InterPro" id="IPR038333">
    <property type="entry name" value="T1MK-like_N_sf"/>
</dbReference>
<evidence type="ECO:0000256" key="3">
    <source>
        <dbReference type="ARBA" id="ARBA00022603"/>
    </source>
</evidence>
<dbReference type="STRING" id="227084.SAMN05421855_1135"/>
<dbReference type="InterPro" id="IPR029063">
    <property type="entry name" value="SAM-dependent_MTases_sf"/>
</dbReference>
<dbReference type="InterPro" id="IPR051537">
    <property type="entry name" value="DNA_Adenine_Mtase"/>
</dbReference>
<keyword evidence="5" id="KW-0949">S-adenosyl-L-methionine</keyword>
<keyword evidence="4" id="KW-0808">Transferase</keyword>
<name>A0A1G7JG82_9FLAO</name>
<dbReference type="Gene3D" id="1.20.1260.30">
    <property type="match status" value="1"/>
</dbReference>
<dbReference type="PROSITE" id="PS00092">
    <property type="entry name" value="N6_MTASE"/>
    <property type="match status" value="1"/>
</dbReference>
<keyword evidence="11" id="KW-1185">Reference proteome</keyword>
<dbReference type="GO" id="GO:0009307">
    <property type="term" value="P:DNA restriction-modification system"/>
    <property type="evidence" value="ECO:0007669"/>
    <property type="project" value="UniProtKB-KW"/>
</dbReference>
<evidence type="ECO:0000259" key="9">
    <source>
        <dbReference type="Pfam" id="PF12161"/>
    </source>
</evidence>
<dbReference type="Pfam" id="PF12161">
    <property type="entry name" value="HsdM_N"/>
    <property type="match status" value="1"/>
</dbReference>
<dbReference type="Pfam" id="PF02384">
    <property type="entry name" value="N6_Mtase"/>
    <property type="match status" value="1"/>
</dbReference>
<feature type="domain" description="N6 adenine-specific DNA methyltransferase N-terminal" evidence="9">
    <location>
        <begin position="10"/>
        <end position="158"/>
    </location>
</feature>
<protein>
    <recommendedName>
        <fullName evidence="2">site-specific DNA-methyltransferase (adenine-specific)</fullName>
        <ecNumber evidence="2">2.1.1.72</ecNumber>
    </recommendedName>
</protein>
<evidence type="ECO:0000256" key="7">
    <source>
        <dbReference type="ARBA" id="ARBA00047942"/>
    </source>
</evidence>
<dbReference type="Proteomes" id="UP000199321">
    <property type="component" value="Unassembled WGS sequence"/>
</dbReference>
<reference evidence="10 11" key="1">
    <citation type="submission" date="2016-10" db="EMBL/GenBank/DDBJ databases">
        <authorList>
            <person name="de Groot N.N."/>
        </authorList>
    </citation>
    <scope>NUCLEOTIDE SEQUENCE [LARGE SCALE GENOMIC DNA]</scope>
    <source>
        <strain evidence="10 11">DSM 16195</strain>
    </source>
</reference>
<evidence type="ECO:0000256" key="5">
    <source>
        <dbReference type="ARBA" id="ARBA00022691"/>
    </source>
</evidence>
<dbReference type="GO" id="GO:0008170">
    <property type="term" value="F:N-methyltransferase activity"/>
    <property type="evidence" value="ECO:0007669"/>
    <property type="project" value="InterPro"/>
</dbReference>
<evidence type="ECO:0000256" key="1">
    <source>
        <dbReference type="ARBA" id="ARBA00006594"/>
    </source>
</evidence>
<dbReference type="EC" id="2.1.1.72" evidence="2"/>
<evidence type="ECO:0000256" key="2">
    <source>
        <dbReference type="ARBA" id="ARBA00011900"/>
    </source>
</evidence>
<keyword evidence="6" id="KW-0680">Restriction system</keyword>
<comment type="catalytic activity">
    <reaction evidence="7">
        <text>a 2'-deoxyadenosine in DNA + S-adenosyl-L-methionine = an N(6)-methyl-2'-deoxyadenosine in DNA + S-adenosyl-L-homocysteine + H(+)</text>
        <dbReference type="Rhea" id="RHEA:15197"/>
        <dbReference type="Rhea" id="RHEA-COMP:12418"/>
        <dbReference type="Rhea" id="RHEA-COMP:12419"/>
        <dbReference type="ChEBI" id="CHEBI:15378"/>
        <dbReference type="ChEBI" id="CHEBI:57856"/>
        <dbReference type="ChEBI" id="CHEBI:59789"/>
        <dbReference type="ChEBI" id="CHEBI:90615"/>
        <dbReference type="ChEBI" id="CHEBI:90616"/>
        <dbReference type="EC" id="2.1.1.72"/>
    </reaction>
</comment>
<dbReference type="EMBL" id="FNBA01000013">
    <property type="protein sequence ID" value="SDF23947.1"/>
    <property type="molecule type" value="Genomic_DNA"/>
</dbReference>
<dbReference type="PANTHER" id="PTHR42933:SF3">
    <property type="entry name" value="TYPE I RESTRICTION ENZYME MJAVIII METHYLASE SUBUNIT"/>
    <property type="match status" value="1"/>
</dbReference>
<dbReference type="PANTHER" id="PTHR42933">
    <property type="entry name" value="SLR6095 PROTEIN"/>
    <property type="match status" value="1"/>
</dbReference>
<dbReference type="InterPro" id="IPR002052">
    <property type="entry name" value="DNA_methylase_N6_adenine_CS"/>
</dbReference>
<dbReference type="OrthoDB" id="9814572at2"/>
<dbReference type="RefSeq" id="WP_093145451.1">
    <property type="nucleotide sequence ID" value="NZ_BMWO01000017.1"/>
</dbReference>
<evidence type="ECO:0000256" key="6">
    <source>
        <dbReference type="ARBA" id="ARBA00022747"/>
    </source>
</evidence>
<dbReference type="PRINTS" id="PR00507">
    <property type="entry name" value="N12N6MTFRASE"/>
</dbReference>
<feature type="domain" description="DNA methylase adenine-specific" evidence="8">
    <location>
        <begin position="179"/>
        <end position="503"/>
    </location>
</feature>
<evidence type="ECO:0000256" key="4">
    <source>
        <dbReference type="ARBA" id="ARBA00022679"/>
    </source>
</evidence>
<accession>A0A1G7JG82</accession>
<evidence type="ECO:0000313" key="10">
    <source>
        <dbReference type="EMBL" id="SDF23947.1"/>
    </source>
</evidence>
<dbReference type="GO" id="GO:0003677">
    <property type="term" value="F:DNA binding"/>
    <property type="evidence" value="ECO:0007669"/>
    <property type="project" value="InterPro"/>
</dbReference>
<dbReference type="Gene3D" id="3.40.50.150">
    <property type="entry name" value="Vaccinia Virus protein VP39"/>
    <property type="match status" value="1"/>
</dbReference>
<evidence type="ECO:0000259" key="8">
    <source>
        <dbReference type="Pfam" id="PF02384"/>
    </source>
</evidence>
<dbReference type="InterPro" id="IPR003356">
    <property type="entry name" value="DNA_methylase_A-5"/>
</dbReference>
<evidence type="ECO:0000313" key="11">
    <source>
        <dbReference type="Proteomes" id="UP000199321"/>
    </source>
</evidence>
<dbReference type="GO" id="GO:0032259">
    <property type="term" value="P:methylation"/>
    <property type="evidence" value="ECO:0007669"/>
    <property type="project" value="UniProtKB-KW"/>
</dbReference>
<comment type="similarity">
    <text evidence="1">Belongs to the N(4)/N(6)-methyltransferase family.</text>
</comment>
<proteinExistence type="inferred from homology"/>
<keyword evidence="3" id="KW-0489">Methyltransferase</keyword>
<dbReference type="InterPro" id="IPR022749">
    <property type="entry name" value="D12N6_MeTrfase_N"/>
</dbReference>
<dbReference type="AlphaFoldDB" id="A0A1G7JG82"/>
<dbReference type="SUPFAM" id="SSF53335">
    <property type="entry name" value="S-adenosyl-L-methionine-dependent methyltransferases"/>
    <property type="match status" value="1"/>
</dbReference>